<proteinExistence type="predicted"/>
<keyword evidence="1" id="KW-0472">Membrane</keyword>
<organism evidence="2">
    <name type="scientific">Providencia stuartii</name>
    <dbReference type="NCBI Taxonomy" id="588"/>
    <lineage>
        <taxon>Bacteria</taxon>
        <taxon>Pseudomonadati</taxon>
        <taxon>Pseudomonadota</taxon>
        <taxon>Gammaproteobacteria</taxon>
        <taxon>Enterobacterales</taxon>
        <taxon>Morganellaceae</taxon>
        <taxon>Providencia</taxon>
    </lineage>
</organism>
<keyword evidence="1" id="KW-1133">Transmembrane helix</keyword>
<feature type="transmembrane region" description="Helical" evidence="1">
    <location>
        <begin position="5"/>
        <end position="22"/>
    </location>
</feature>
<evidence type="ECO:0000256" key="1">
    <source>
        <dbReference type="SAM" id="Phobius"/>
    </source>
</evidence>
<protein>
    <submittedName>
        <fullName evidence="2">Uncharacterized protein</fullName>
    </submittedName>
</protein>
<reference evidence="2" key="1">
    <citation type="submission" date="2024-02" db="EMBL/GenBank/DDBJ databases">
        <authorList>
            <consortium name="Clinical and Environmental Microbiology Branch: Whole genome sequencing antimicrobial resistance pathogens in the healthcare setting"/>
        </authorList>
    </citation>
    <scope>NUCLEOTIDE SEQUENCE</scope>
    <source>
        <strain evidence="2">2021GO-0154</strain>
    </source>
</reference>
<dbReference type="EMBL" id="ABMABF030000013">
    <property type="protein sequence ID" value="EMJ5135672.1"/>
    <property type="molecule type" value="Genomic_DNA"/>
</dbReference>
<comment type="caution">
    <text evidence="2">The sequence shown here is derived from an EMBL/GenBank/DDBJ whole genome shotgun (WGS) entry which is preliminary data.</text>
</comment>
<name>A0AAI9DBD4_PROST</name>
<accession>A0AAI9DBD4</accession>
<dbReference type="AlphaFoldDB" id="A0AAI9DBD4"/>
<sequence length="124" mass="13767">MNKQLIVCMVAVVGVIVAIFIYREASISQSSIFNAIEKKVSSKMKDPSSVIFMDVKVYSTKKIDDREEMKVCGLVNAKNSYGAYTGSRMFFSSIVIDGYKVEVSSVIISNSIEEDKAILQMCNN</sequence>
<evidence type="ECO:0000313" key="2">
    <source>
        <dbReference type="EMBL" id="EMJ5135672.1"/>
    </source>
</evidence>
<gene>
    <name evidence="2" type="ORF">RG298_003432</name>
</gene>
<keyword evidence="1" id="KW-0812">Transmembrane</keyword>